<evidence type="ECO:0000313" key="2">
    <source>
        <dbReference type="EMBL" id="AKQ02376.1"/>
    </source>
</evidence>
<dbReference type="AlphaFoldDB" id="A0A0H4T3W5"/>
<dbReference type="InterPro" id="IPR052022">
    <property type="entry name" value="26kDa_periplasmic_antigen"/>
</dbReference>
<protein>
    <recommendedName>
        <fullName evidence="3">26 kDa periplasmic immunogenic protein</fullName>
    </recommendedName>
</protein>
<dbReference type="Pfam" id="PF04402">
    <property type="entry name" value="SIMPL"/>
    <property type="match status" value="1"/>
</dbReference>
<dbReference type="PANTHER" id="PTHR34387">
    <property type="entry name" value="SLR1258 PROTEIN"/>
    <property type="match status" value="1"/>
</dbReference>
<accession>A0A0H4T3W5</accession>
<dbReference type="InterPro" id="IPR007497">
    <property type="entry name" value="SIMPL/DUF541"/>
</dbReference>
<keyword evidence="1" id="KW-0812">Transmembrane</keyword>
<organism evidence="2">
    <name type="scientific">uncultured Parcubacteria bacterium Rifle_16ft_4_minimus_37647</name>
    <dbReference type="NCBI Taxonomy" id="1665140"/>
    <lineage>
        <taxon>Bacteria</taxon>
        <taxon>Candidatus Parcubacteria</taxon>
        <taxon>environmental samples</taxon>
    </lineage>
</organism>
<keyword evidence="1" id="KW-0472">Membrane</keyword>
<dbReference type="Gene3D" id="3.30.70.2970">
    <property type="entry name" value="Protein of unknown function (DUF541), domain 2"/>
    <property type="match status" value="1"/>
</dbReference>
<dbReference type="GO" id="GO:0006974">
    <property type="term" value="P:DNA damage response"/>
    <property type="evidence" value="ECO:0007669"/>
    <property type="project" value="TreeGrafter"/>
</dbReference>
<dbReference type="Gene3D" id="3.30.110.170">
    <property type="entry name" value="Protein of unknown function (DUF541), domain 1"/>
    <property type="match status" value="1"/>
</dbReference>
<keyword evidence="1" id="KW-1133">Transmembrane helix</keyword>
<dbReference type="EMBL" id="KT007000">
    <property type="protein sequence ID" value="AKQ02376.1"/>
    <property type="molecule type" value="Genomic_DNA"/>
</dbReference>
<name>A0A0H4T3W5_9BACT</name>
<sequence length="275" mass="29603">MEQSIKNYLSISLIVLSMVGAFGIIYYTMSYADSTTFSAPAFSVSGEGKVTVVPDVAQFSFSVTNEGGMDLTVTQTRNTDTANKVIEFLKSSGVESKDIKTVSYNVYPRYSSTYCGPVPLYYETGVDAGGGYAGVTGVARPDVCPPSEIIGYTVEQGVEVKVRDFAKVGDILAGVVENGANSTSQLYFTIDDKVGYENEARAMAMEEAREKAETIAKAGGFRIGRLLSVDEYFGGPIPYYYGEGMGGADMVKTSPTIEPGSQEITITVNLRYEIK</sequence>
<evidence type="ECO:0000256" key="1">
    <source>
        <dbReference type="SAM" id="Phobius"/>
    </source>
</evidence>
<proteinExistence type="predicted"/>
<reference evidence="2" key="1">
    <citation type="journal article" date="2015" name="ISME J.">
        <title>Aquifer environment selects for microbial species cohorts in sediment and groundwater.</title>
        <authorList>
            <person name="Hug L.A."/>
            <person name="Thomas B.C."/>
            <person name="Brown C.T."/>
            <person name="Frischkorn K.R."/>
            <person name="Williams K.H."/>
            <person name="Tringe S.G."/>
            <person name="Banfield J.F."/>
        </authorList>
    </citation>
    <scope>NUCLEOTIDE SEQUENCE</scope>
</reference>
<evidence type="ECO:0008006" key="3">
    <source>
        <dbReference type="Google" id="ProtNLM"/>
    </source>
</evidence>
<dbReference type="PANTHER" id="PTHR34387:SF1">
    <property type="entry name" value="PERIPLASMIC IMMUNOGENIC PROTEIN"/>
    <property type="match status" value="1"/>
</dbReference>
<feature type="transmembrane region" description="Helical" evidence="1">
    <location>
        <begin position="7"/>
        <end position="29"/>
    </location>
</feature>